<organism evidence="1 2">
    <name type="scientific">Arthrobacter cupressi</name>
    <dbReference type="NCBI Taxonomy" id="1045773"/>
    <lineage>
        <taxon>Bacteria</taxon>
        <taxon>Bacillati</taxon>
        <taxon>Actinomycetota</taxon>
        <taxon>Actinomycetes</taxon>
        <taxon>Micrococcales</taxon>
        <taxon>Micrococcaceae</taxon>
        <taxon>Arthrobacter</taxon>
    </lineage>
</organism>
<dbReference type="AlphaFoldDB" id="A0A1G8WBY9"/>
<protein>
    <submittedName>
        <fullName evidence="1">Uncharacterized protein</fullName>
    </submittedName>
</protein>
<name>A0A1G8WBY9_9MICC</name>
<proteinExistence type="predicted"/>
<sequence length="77" mass="8520">MNGPQGYPLAMIELPDSYQAYLEGKSERVVQTIRPVLMQSAADRLHGVRISYNPGPTGHQAHLDENLPFGTIVEDID</sequence>
<evidence type="ECO:0000313" key="2">
    <source>
        <dbReference type="Proteomes" id="UP000182130"/>
    </source>
</evidence>
<gene>
    <name evidence="1" type="ORF">SAMN05216555_11619</name>
</gene>
<dbReference type="EMBL" id="FNEI01000016">
    <property type="protein sequence ID" value="SDJ75285.1"/>
    <property type="molecule type" value="Genomic_DNA"/>
</dbReference>
<keyword evidence="2" id="KW-1185">Reference proteome</keyword>
<dbReference type="Proteomes" id="UP000182130">
    <property type="component" value="Unassembled WGS sequence"/>
</dbReference>
<dbReference type="STRING" id="1045773.SAMN05216555_11619"/>
<dbReference type="OrthoDB" id="4965096at2"/>
<reference evidence="2" key="1">
    <citation type="submission" date="2016-10" db="EMBL/GenBank/DDBJ databases">
        <authorList>
            <person name="Varghese N."/>
            <person name="Submissions S."/>
        </authorList>
    </citation>
    <scope>NUCLEOTIDE SEQUENCE [LARGE SCALE GENOMIC DNA]</scope>
    <source>
        <strain evidence="2">CGMCC 1.10783</strain>
    </source>
</reference>
<evidence type="ECO:0000313" key="1">
    <source>
        <dbReference type="EMBL" id="SDJ75285.1"/>
    </source>
</evidence>
<accession>A0A1G8WBY9</accession>